<proteinExistence type="predicted"/>
<keyword evidence="2" id="KW-1185">Reference proteome</keyword>
<evidence type="ECO:0000313" key="1">
    <source>
        <dbReference type="EMBL" id="VFQ64770.1"/>
    </source>
</evidence>
<reference evidence="1 2" key="1">
    <citation type="submission" date="2018-04" db="EMBL/GenBank/DDBJ databases">
        <authorList>
            <person name="Vogel A."/>
        </authorList>
    </citation>
    <scope>NUCLEOTIDE SEQUENCE [LARGE SCALE GENOMIC DNA]</scope>
</reference>
<accession>A0A484KHE0</accession>
<organism evidence="1 2">
    <name type="scientific">Cuscuta campestris</name>
    <dbReference type="NCBI Taxonomy" id="132261"/>
    <lineage>
        <taxon>Eukaryota</taxon>
        <taxon>Viridiplantae</taxon>
        <taxon>Streptophyta</taxon>
        <taxon>Embryophyta</taxon>
        <taxon>Tracheophyta</taxon>
        <taxon>Spermatophyta</taxon>
        <taxon>Magnoliopsida</taxon>
        <taxon>eudicotyledons</taxon>
        <taxon>Gunneridae</taxon>
        <taxon>Pentapetalae</taxon>
        <taxon>asterids</taxon>
        <taxon>lamiids</taxon>
        <taxon>Solanales</taxon>
        <taxon>Convolvulaceae</taxon>
        <taxon>Cuscuteae</taxon>
        <taxon>Cuscuta</taxon>
        <taxon>Cuscuta subgen. Grammica</taxon>
        <taxon>Cuscuta sect. Cleistogrammica</taxon>
    </lineage>
</organism>
<gene>
    <name evidence="1" type="ORF">CCAM_LOCUS6546</name>
</gene>
<evidence type="ECO:0000313" key="2">
    <source>
        <dbReference type="Proteomes" id="UP000595140"/>
    </source>
</evidence>
<sequence length="187" mass="20932">MVCDVLDLAPGKHCCDRVWQDCEFGDVSVKCVKLFGSLRERPDFSKEKDDKSIISKLISEIMFSKVAADGDYKTVPPHHMKIDGFPNFIVLGGGGFALPPFPSPGMRLFLLPRTPASATSHILGRASEQLQKAKDHLVTRRAREQSTTHNLQHQGPSMLQKANLRAMITNRNEYDCIHSDLRLAQVF</sequence>
<name>A0A484KHE0_9ASTE</name>
<dbReference type="EMBL" id="OOIL02000426">
    <property type="protein sequence ID" value="VFQ64770.1"/>
    <property type="molecule type" value="Genomic_DNA"/>
</dbReference>
<dbReference type="AlphaFoldDB" id="A0A484KHE0"/>
<dbReference type="Proteomes" id="UP000595140">
    <property type="component" value="Unassembled WGS sequence"/>
</dbReference>
<protein>
    <submittedName>
        <fullName evidence="1">Uncharacterized protein</fullName>
    </submittedName>
</protein>